<evidence type="ECO:0000259" key="1">
    <source>
        <dbReference type="Pfam" id="PF09327"/>
    </source>
</evidence>
<proteinExistence type="predicted"/>
<dbReference type="RefSeq" id="WP_211951847.1">
    <property type="nucleotide sequence ID" value="NZ_CAJPVI010000002.1"/>
</dbReference>
<accession>A0ABM8TAX9</accession>
<organism evidence="2 3">
    <name type="scientific">Cupriavidus numazuensis</name>
    <dbReference type="NCBI Taxonomy" id="221992"/>
    <lineage>
        <taxon>Bacteria</taxon>
        <taxon>Pseudomonadati</taxon>
        <taxon>Pseudomonadota</taxon>
        <taxon>Betaproteobacteria</taxon>
        <taxon>Burkholderiales</taxon>
        <taxon>Burkholderiaceae</taxon>
        <taxon>Cupriavidus</taxon>
    </lineage>
</organism>
<keyword evidence="3" id="KW-1185">Reference proteome</keyword>
<protein>
    <recommendedName>
        <fullName evidence="1">Tip attachment protein J central straight fiber domain-containing protein</fullName>
    </recommendedName>
</protein>
<evidence type="ECO:0000313" key="2">
    <source>
        <dbReference type="EMBL" id="CAG2132534.1"/>
    </source>
</evidence>
<dbReference type="EMBL" id="CAJPVI010000002">
    <property type="protein sequence ID" value="CAG2132534.1"/>
    <property type="molecule type" value="Genomic_DNA"/>
</dbReference>
<sequence length="405" mass="42438">MAGPRVPSIPLNALDNIQDRNVYAVLRALTDMMNVRNGQTGDSDSAFVTRAELGNLRAGGILVGVPGAQQSQGVTPQIIRPADIARVINDLQALVIESPLFKALGERINKVDAPGTGVIAQLDEERTVRSTAVSALVDDVTTLTAAVNANTVALETEATVRADADGNIMGKYSVKIDANGYVTGFGLISTANNSTPFSEFMVRADRFSIASPSGPGITPKVPFIVLTTPTTVNGYYVPAGVYMDSAMMKVASVGEAHIDFAAIREAHLQYGIIDTLHVKAAAIKYANIGDAEVDTLKIRGNAVVVPSAATGTGDVTLTFYSTGQPVFVTYSAVCLPFGDPGGDAVSFATTCQFDGSTVASFGKADYGQFPYSFTTLVYPGAGWHTARMLCGPTGPITITALEAKR</sequence>
<reference evidence="2 3" key="1">
    <citation type="submission" date="2021-03" db="EMBL/GenBank/DDBJ databases">
        <authorList>
            <person name="Peeters C."/>
        </authorList>
    </citation>
    <scope>NUCLEOTIDE SEQUENCE [LARGE SCALE GENOMIC DNA]</scope>
    <source>
        <strain evidence="2 3">LMG 26411</strain>
    </source>
</reference>
<name>A0ABM8TAX9_9BURK</name>
<gene>
    <name evidence="2" type="ORF">LMG26411_00634</name>
</gene>
<dbReference type="InterPro" id="IPR015406">
    <property type="entry name" value="GpJ_CSF"/>
</dbReference>
<dbReference type="Proteomes" id="UP000672657">
    <property type="component" value="Unassembled WGS sequence"/>
</dbReference>
<comment type="caution">
    <text evidence="2">The sequence shown here is derived from an EMBL/GenBank/DDBJ whole genome shotgun (WGS) entry which is preliminary data.</text>
</comment>
<evidence type="ECO:0000313" key="3">
    <source>
        <dbReference type="Proteomes" id="UP000672657"/>
    </source>
</evidence>
<feature type="domain" description="Tip attachment protein J central straight fiber" evidence="1">
    <location>
        <begin position="154"/>
        <end position="240"/>
    </location>
</feature>
<dbReference type="Pfam" id="PF09327">
    <property type="entry name" value="Phage_Tail_Tip"/>
    <property type="match status" value="1"/>
</dbReference>